<gene>
    <name evidence="2" type="ORF">GCM10023226_42900</name>
</gene>
<sequence>MVGSAGASGSAAPAASTLVERNRLWARLESAVRTAPGPLPTPVGVVDLDAFDANATDLVRRAAGKPVRVASKSVRVPELLRRVLAREGFDGVLGYTLAEALWLVDHEVSDDVVVAYPTVDREALGRLVASPRAAARITLMIDDVAHLEVVDSVRSSTAVPVRVALDVDAGLRMGGQHVGPKRSPLYDAASVVALARTVTERPGFRLVGVMTYEGQVAGVPDDVPRQRARSLVVRRLKQLSLVQLEERRRAVADALRDLVELEFWNAGGSGSVETTVADPVVTEVAAGSGLLVPTLFDHYQSFTGRPAAFYGLPVTRRPSPQVATVHGGGLLASGPAGDDRLPTPWAPAGLHLTGLEGAGEVQTPLTGHPASTLVIGDLVWFRHAKSGEPFEHLPTVHLLEGDRFTSAVASYRGHGLAF</sequence>
<evidence type="ECO:0000259" key="1">
    <source>
        <dbReference type="Pfam" id="PF01168"/>
    </source>
</evidence>
<dbReference type="InterPro" id="IPR029066">
    <property type="entry name" value="PLP-binding_barrel"/>
</dbReference>
<dbReference type="InterPro" id="IPR051466">
    <property type="entry name" value="D-amino_acid_metab_enzyme"/>
</dbReference>
<dbReference type="InterPro" id="IPR001608">
    <property type="entry name" value="Ala_racemase_N"/>
</dbReference>
<dbReference type="Pfam" id="PF01168">
    <property type="entry name" value="Ala_racemase_N"/>
    <property type="match status" value="1"/>
</dbReference>
<organism evidence="2 3">
    <name type="scientific">Nocardioides nanhaiensis</name>
    <dbReference type="NCBI Taxonomy" id="1476871"/>
    <lineage>
        <taxon>Bacteria</taxon>
        <taxon>Bacillati</taxon>
        <taxon>Actinomycetota</taxon>
        <taxon>Actinomycetes</taxon>
        <taxon>Propionibacteriales</taxon>
        <taxon>Nocardioidaceae</taxon>
        <taxon>Nocardioides</taxon>
    </lineage>
</organism>
<dbReference type="Gene3D" id="3.20.20.10">
    <property type="entry name" value="Alanine racemase"/>
    <property type="match status" value="1"/>
</dbReference>
<proteinExistence type="predicted"/>
<dbReference type="CDD" id="cd06813">
    <property type="entry name" value="PLPDE_III_DSD_D-TA_like_2"/>
    <property type="match status" value="1"/>
</dbReference>
<keyword evidence="3" id="KW-1185">Reference proteome</keyword>
<evidence type="ECO:0000313" key="3">
    <source>
        <dbReference type="Proteomes" id="UP001500621"/>
    </source>
</evidence>
<reference evidence="3" key="1">
    <citation type="journal article" date="2019" name="Int. J. Syst. Evol. Microbiol.">
        <title>The Global Catalogue of Microorganisms (GCM) 10K type strain sequencing project: providing services to taxonomists for standard genome sequencing and annotation.</title>
        <authorList>
            <consortium name="The Broad Institute Genomics Platform"/>
            <consortium name="The Broad Institute Genome Sequencing Center for Infectious Disease"/>
            <person name="Wu L."/>
            <person name="Ma J."/>
        </authorList>
    </citation>
    <scope>NUCLEOTIDE SEQUENCE [LARGE SCALE GENOMIC DNA]</scope>
    <source>
        <strain evidence="3">JCM 18127</strain>
    </source>
</reference>
<dbReference type="EMBL" id="BAABIM010000005">
    <property type="protein sequence ID" value="GAA4699501.1"/>
    <property type="molecule type" value="Genomic_DNA"/>
</dbReference>
<dbReference type="SUPFAM" id="SSF51419">
    <property type="entry name" value="PLP-binding barrel"/>
    <property type="match status" value="1"/>
</dbReference>
<feature type="domain" description="Alanine racemase N-terminal" evidence="1">
    <location>
        <begin position="46"/>
        <end position="229"/>
    </location>
</feature>
<dbReference type="PANTHER" id="PTHR28004:SF2">
    <property type="entry name" value="D-SERINE DEHYDRATASE"/>
    <property type="match status" value="1"/>
</dbReference>
<name>A0ABP8X2Y2_9ACTN</name>
<dbReference type="RefSeq" id="WP_345272447.1">
    <property type="nucleotide sequence ID" value="NZ_BAABIM010000005.1"/>
</dbReference>
<dbReference type="Proteomes" id="UP001500621">
    <property type="component" value="Unassembled WGS sequence"/>
</dbReference>
<protein>
    <submittedName>
        <fullName evidence="2">Amino acid deaminase/aldolase</fullName>
    </submittedName>
</protein>
<accession>A0ABP8X2Y2</accession>
<comment type="caution">
    <text evidence="2">The sequence shown here is derived from an EMBL/GenBank/DDBJ whole genome shotgun (WGS) entry which is preliminary data.</text>
</comment>
<dbReference type="PANTHER" id="PTHR28004">
    <property type="entry name" value="ZGC:162816-RELATED"/>
    <property type="match status" value="1"/>
</dbReference>
<evidence type="ECO:0000313" key="2">
    <source>
        <dbReference type="EMBL" id="GAA4699501.1"/>
    </source>
</evidence>